<gene>
    <name evidence="1" type="ORF">AOQ72_21195</name>
</gene>
<dbReference type="AlphaFoldDB" id="A0A0R3C7W7"/>
<dbReference type="RefSeq" id="WP_057028527.1">
    <property type="nucleotide sequence ID" value="NZ_LJYF01000029.1"/>
</dbReference>
<evidence type="ECO:0000313" key="2">
    <source>
        <dbReference type="Proteomes" id="UP000051380"/>
    </source>
</evidence>
<organism evidence="1 2">
    <name type="scientific">Bradyrhizobium yuanmingense</name>
    <dbReference type="NCBI Taxonomy" id="108015"/>
    <lineage>
        <taxon>Bacteria</taxon>
        <taxon>Pseudomonadati</taxon>
        <taxon>Pseudomonadota</taxon>
        <taxon>Alphaproteobacteria</taxon>
        <taxon>Hyphomicrobiales</taxon>
        <taxon>Nitrobacteraceae</taxon>
        <taxon>Bradyrhizobium</taxon>
    </lineage>
</organism>
<dbReference type="InterPro" id="IPR036249">
    <property type="entry name" value="Thioredoxin-like_sf"/>
</dbReference>
<dbReference type="OrthoDB" id="9800597at2"/>
<dbReference type="STRING" id="108015.GA0061099_10414"/>
<name>A0A0R3C7W7_9BRAD</name>
<comment type="caution">
    <text evidence="1">The sequence shown here is derived from an EMBL/GenBank/DDBJ whole genome shotgun (WGS) entry which is preliminary data.</text>
</comment>
<dbReference type="Proteomes" id="UP000051380">
    <property type="component" value="Unassembled WGS sequence"/>
</dbReference>
<dbReference type="EMBL" id="LJYF01000029">
    <property type="protein sequence ID" value="KRP93797.1"/>
    <property type="molecule type" value="Genomic_DNA"/>
</dbReference>
<reference evidence="1 2" key="1">
    <citation type="submission" date="2015-09" db="EMBL/GenBank/DDBJ databases">
        <title>Draft Genome Sequence of the Strain BR 3267 (Bradyrhizobium yuanmingense) recommended as inoculant for cowpea in Brazil.</title>
        <authorList>
            <person name="Simoes-Araujo J.L."/>
            <person name="Zilli J.E."/>
        </authorList>
    </citation>
    <scope>NUCLEOTIDE SEQUENCE [LARGE SCALE GENOMIC DNA]</scope>
    <source>
        <strain evidence="1 2">BR3267</strain>
    </source>
</reference>
<proteinExistence type="predicted"/>
<accession>A0A0R3C7W7</accession>
<protein>
    <submittedName>
        <fullName evidence="1">Ferredoxin</fullName>
    </submittedName>
</protein>
<dbReference type="CDD" id="cd02980">
    <property type="entry name" value="TRX_Fd_family"/>
    <property type="match status" value="1"/>
</dbReference>
<evidence type="ECO:0000313" key="1">
    <source>
        <dbReference type="EMBL" id="KRP93797.1"/>
    </source>
</evidence>
<dbReference type="Gene3D" id="3.40.30.10">
    <property type="entry name" value="Glutaredoxin"/>
    <property type="match status" value="1"/>
</dbReference>
<dbReference type="SUPFAM" id="SSF52833">
    <property type="entry name" value="Thioredoxin-like"/>
    <property type="match status" value="1"/>
</dbReference>
<sequence>MNSEYEFKIPQVHRHHVFACNTQRPPSHPHGSCGASGSQALWDRMSKAIEAQGLNDIGFTMTGCLGFCNSGPLLVVYPDGVWYRVTTLEDVDEIVNSHLKHGKRVDRLVMVLKRS</sequence>